<comment type="caution">
    <text evidence="1">The sequence shown here is derived from an EMBL/GenBank/DDBJ whole genome shotgun (WGS) entry which is preliminary data.</text>
</comment>
<accession>A0A8S1A5X7</accession>
<organism evidence="1 2">
    <name type="scientific">Arctia plantaginis</name>
    <name type="common">Wood tiger moth</name>
    <name type="synonym">Phalaena plantaginis</name>
    <dbReference type="NCBI Taxonomy" id="874455"/>
    <lineage>
        <taxon>Eukaryota</taxon>
        <taxon>Metazoa</taxon>
        <taxon>Ecdysozoa</taxon>
        <taxon>Arthropoda</taxon>
        <taxon>Hexapoda</taxon>
        <taxon>Insecta</taxon>
        <taxon>Pterygota</taxon>
        <taxon>Neoptera</taxon>
        <taxon>Endopterygota</taxon>
        <taxon>Lepidoptera</taxon>
        <taxon>Glossata</taxon>
        <taxon>Ditrysia</taxon>
        <taxon>Noctuoidea</taxon>
        <taxon>Erebidae</taxon>
        <taxon>Arctiinae</taxon>
        <taxon>Arctia</taxon>
    </lineage>
</organism>
<name>A0A8S1A5X7_ARCPL</name>
<dbReference type="OrthoDB" id="14187at2759"/>
<dbReference type="EMBL" id="CADEBD010000312">
    <property type="protein sequence ID" value="CAB3242492.1"/>
    <property type="molecule type" value="Genomic_DNA"/>
</dbReference>
<evidence type="ECO:0000313" key="2">
    <source>
        <dbReference type="Proteomes" id="UP000494256"/>
    </source>
</evidence>
<protein>
    <submittedName>
        <fullName evidence="1">Uncharacterized protein</fullName>
    </submittedName>
</protein>
<evidence type="ECO:0000313" key="1">
    <source>
        <dbReference type="EMBL" id="CAB3242492.1"/>
    </source>
</evidence>
<proteinExistence type="predicted"/>
<gene>
    <name evidence="1" type="ORF">APLA_LOCUS10009</name>
</gene>
<dbReference type="Proteomes" id="UP000494256">
    <property type="component" value="Unassembled WGS sequence"/>
</dbReference>
<dbReference type="AlphaFoldDB" id="A0A8S1A5X7"/>
<reference evidence="1 2" key="1">
    <citation type="submission" date="2020-04" db="EMBL/GenBank/DDBJ databases">
        <authorList>
            <person name="Wallbank WR R."/>
            <person name="Pardo Diaz C."/>
            <person name="Kozak K."/>
            <person name="Martin S."/>
            <person name="Jiggins C."/>
            <person name="Moest M."/>
            <person name="Warren A I."/>
            <person name="Byers J.R.P. K."/>
            <person name="Montejo-Kovacevich G."/>
            <person name="Yen C E."/>
        </authorList>
    </citation>
    <scope>NUCLEOTIDE SEQUENCE [LARGE SCALE GENOMIC DNA]</scope>
</reference>
<sequence length="120" mass="14117">MPVKIRRKKVLQCNSVQHVLQPNSRTCKYPDTQVLTVALKTINSYSHSYHERPRTRRACPVRETFFPSLRERIGAKPQRRQRPASRRGYDAIRRRVSHLLRLIPFITDETVLENIVLIAD</sequence>